<keyword evidence="2" id="KW-1185">Reference proteome</keyword>
<gene>
    <name evidence="1" type="ORF">GA0061074_11228</name>
</gene>
<dbReference type="AlphaFoldDB" id="A0A1C4BK10"/>
<dbReference type="EMBL" id="FMAO01000012">
    <property type="protein sequence ID" value="SCC07088.1"/>
    <property type="molecule type" value="Genomic_DNA"/>
</dbReference>
<proteinExistence type="predicted"/>
<protein>
    <submittedName>
        <fullName evidence="1">Uncharacterized protein</fullName>
    </submittedName>
</protein>
<reference evidence="2" key="1">
    <citation type="submission" date="2016-08" db="EMBL/GenBank/DDBJ databases">
        <authorList>
            <person name="Varghese N."/>
            <person name="Submissions Spin"/>
        </authorList>
    </citation>
    <scope>NUCLEOTIDE SEQUENCE [LARGE SCALE GENOMIC DNA]</scope>
    <source>
        <strain evidence="2">R-53094</strain>
    </source>
</reference>
<sequence length="77" mass="8485">MLENKPTQVDAIKVKIIGKAGGNFVVNRQFYVKKGTTVMELSELAQIMRQLGAEDTIEKIITVDTKEHALVPTKAGE</sequence>
<dbReference type="Proteomes" id="UP000199268">
    <property type="component" value="Unassembled WGS sequence"/>
</dbReference>
<organism evidence="1 2">
    <name type="scientific">Weissella bombi</name>
    <dbReference type="NCBI Taxonomy" id="1505725"/>
    <lineage>
        <taxon>Bacteria</taxon>
        <taxon>Bacillati</taxon>
        <taxon>Bacillota</taxon>
        <taxon>Bacilli</taxon>
        <taxon>Lactobacillales</taxon>
        <taxon>Lactobacillaceae</taxon>
        <taxon>Weissella</taxon>
    </lineage>
</organism>
<evidence type="ECO:0000313" key="2">
    <source>
        <dbReference type="Proteomes" id="UP000199268"/>
    </source>
</evidence>
<evidence type="ECO:0000313" key="1">
    <source>
        <dbReference type="EMBL" id="SCC07088.1"/>
    </source>
</evidence>
<name>A0A1C4BK10_9LACO</name>
<dbReference type="STRING" id="1505725.GA0061074_11228"/>
<dbReference type="RefSeq" id="WP_092463396.1">
    <property type="nucleotide sequence ID" value="NZ_BJEE01000001.1"/>
</dbReference>
<accession>A0A1C4BK10</accession>
<dbReference type="OrthoDB" id="2149623at2"/>